<feature type="transmembrane region" description="Helical" evidence="9">
    <location>
        <begin position="206"/>
        <end position="228"/>
    </location>
</feature>
<dbReference type="Proteomes" id="UP001174694">
    <property type="component" value="Unassembled WGS sequence"/>
</dbReference>
<evidence type="ECO:0000256" key="8">
    <source>
        <dbReference type="ARBA" id="ARBA00023136"/>
    </source>
</evidence>
<name>A0AA38R999_9PEZI</name>
<feature type="transmembrane region" description="Helical" evidence="9">
    <location>
        <begin position="259"/>
        <end position="287"/>
    </location>
</feature>
<feature type="domain" description="3-oxo-5-alpha-steroid 4-dehydrogenase C-terminal" evidence="10">
    <location>
        <begin position="165"/>
        <end position="314"/>
    </location>
</feature>
<accession>A0AA38R999</accession>
<dbReference type="GO" id="GO:0016020">
    <property type="term" value="C:membrane"/>
    <property type="evidence" value="ECO:0007669"/>
    <property type="project" value="UniProtKB-SubCell"/>
</dbReference>
<keyword evidence="12" id="KW-1185">Reference proteome</keyword>
<evidence type="ECO:0000256" key="1">
    <source>
        <dbReference type="ARBA" id="ARBA00004141"/>
    </source>
</evidence>
<organism evidence="11 12">
    <name type="scientific">Pleurostoma richardsiae</name>
    <dbReference type="NCBI Taxonomy" id="41990"/>
    <lineage>
        <taxon>Eukaryota</taxon>
        <taxon>Fungi</taxon>
        <taxon>Dikarya</taxon>
        <taxon>Ascomycota</taxon>
        <taxon>Pezizomycotina</taxon>
        <taxon>Sordariomycetes</taxon>
        <taxon>Sordariomycetidae</taxon>
        <taxon>Calosphaeriales</taxon>
        <taxon>Pleurostomataceae</taxon>
        <taxon>Pleurostoma</taxon>
    </lineage>
</organism>
<evidence type="ECO:0000256" key="7">
    <source>
        <dbReference type="ARBA" id="ARBA00023098"/>
    </source>
</evidence>
<keyword evidence="3" id="KW-0444">Lipid biosynthesis</keyword>
<keyword evidence="8 9" id="KW-0472">Membrane</keyword>
<evidence type="ECO:0000256" key="4">
    <source>
        <dbReference type="ARBA" id="ARBA00022692"/>
    </source>
</evidence>
<dbReference type="AlphaFoldDB" id="A0AA38R999"/>
<evidence type="ECO:0000256" key="6">
    <source>
        <dbReference type="ARBA" id="ARBA00023002"/>
    </source>
</evidence>
<evidence type="ECO:0000256" key="5">
    <source>
        <dbReference type="ARBA" id="ARBA00022989"/>
    </source>
</evidence>
<protein>
    <submittedName>
        <fullName evidence="11">Very-long-chain enoyl-CoA reductase</fullName>
    </submittedName>
</protein>
<proteinExistence type="inferred from homology"/>
<dbReference type="EMBL" id="JANBVO010000029">
    <property type="protein sequence ID" value="KAJ9138698.1"/>
    <property type="molecule type" value="Genomic_DNA"/>
</dbReference>
<dbReference type="InterPro" id="IPR039357">
    <property type="entry name" value="SRD5A/TECR"/>
</dbReference>
<evidence type="ECO:0000256" key="9">
    <source>
        <dbReference type="SAM" id="Phobius"/>
    </source>
</evidence>
<evidence type="ECO:0000313" key="11">
    <source>
        <dbReference type="EMBL" id="KAJ9138698.1"/>
    </source>
</evidence>
<dbReference type="GO" id="GO:0016627">
    <property type="term" value="F:oxidoreductase activity, acting on the CH-CH group of donors"/>
    <property type="evidence" value="ECO:0007669"/>
    <property type="project" value="InterPro"/>
</dbReference>
<dbReference type="Pfam" id="PF02544">
    <property type="entry name" value="Steroid_dh"/>
    <property type="match status" value="1"/>
</dbReference>
<feature type="transmembrane region" description="Helical" evidence="9">
    <location>
        <begin position="177"/>
        <end position="194"/>
    </location>
</feature>
<keyword evidence="6" id="KW-0560">Oxidoreductase</keyword>
<comment type="caution">
    <text evidence="11">The sequence shown here is derived from an EMBL/GenBank/DDBJ whole genome shotgun (WGS) entry which is preliminary data.</text>
</comment>
<evidence type="ECO:0000256" key="3">
    <source>
        <dbReference type="ARBA" id="ARBA00022516"/>
    </source>
</evidence>
<dbReference type="PROSITE" id="PS50244">
    <property type="entry name" value="S5A_REDUCTASE"/>
    <property type="match status" value="1"/>
</dbReference>
<keyword evidence="5 9" id="KW-1133">Transmembrane helix</keyword>
<evidence type="ECO:0000256" key="2">
    <source>
        <dbReference type="ARBA" id="ARBA00007742"/>
    </source>
</evidence>
<comment type="similarity">
    <text evidence="2">Belongs to the steroid 5-alpha reductase family.</text>
</comment>
<dbReference type="InterPro" id="IPR001104">
    <property type="entry name" value="3-oxo-5_a-steroid_4-DH_C"/>
</dbReference>
<evidence type="ECO:0000259" key="10">
    <source>
        <dbReference type="Pfam" id="PF02544"/>
    </source>
</evidence>
<comment type="subcellular location">
    <subcellularLocation>
        <location evidence="1">Membrane</location>
        <topology evidence="1">Multi-pass membrane protein</topology>
    </subcellularLocation>
</comment>
<gene>
    <name evidence="11" type="ORF">NKR23_g8356</name>
</gene>
<sequence length="316" mass="35697">MAPPISLKLGSRSQKQRIKKLPTAVEIPSDATVEDAKKIIARAAGVKDYNRIGLFYPSTKKIIKDRKALISNEEDVVSNGEILVQDLGAQMAWRTVYMVEYAGPILFHCLFIAIRPYLANVDPYFYKGADKTPLTTIQWLCFWLFQAHFVKRELETVFVHKFAANTMPAWMIFRNSFFYWAFAGLLSGFFIYSPKSPAARSELTPLDLIGLGLYVYGEVCNAIVHLHLASLRSRGGTEKGIPTCIGSSLVTCPNYMFEVISWVGIILISREWAVVVFIATGTFYMAGWSRDKEKALRATFGDKYKKKRYTMLPGLI</sequence>
<dbReference type="Gene3D" id="1.20.120.1630">
    <property type="match status" value="1"/>
</dbReference>
<reference evidence="11" key="1">
    <citation type="submission" date="2022-07" db="EMBL/GenBank/DDBJ databases">
        <title>Fungi with potential for degradation of polypropylene.</title>
        <authorList>
            <person name="Gostincar C."/>
        </authorList>
    </citation>
    <scope>NUCLEOTIDE SEQUENCE</scope>
    <source>
        <strain evidence="11">EXF-13308</strain>
    </source>
</reference>
<keyword evidence="4 9" id="KW-0812">Transmembrane</keyword>
<dbReference type="PANTHER" id="PTHR10556:SF28">
    <property type="entry name" value="VERY-LONG-CHAIN ENOYL-COA REDUCTASE"/>
    <property type="match status" value="1"/>
</dbReference>
<dbReference type="PANTHER" id="PTHR10556">
    <property type="entry name" value="3-OXO-5-ALPHA-STEROID 4-DEHYDROGENASE"/>
    <property type="match status" value="1"/>
</dbReference>
<evidence type="ECO:0000313" key="12">
    <source>
        <dbReference type="Proteomes" id="UP001174694"/>
    </source>
</evidence>
<keyword evidence="7" id="KW-0443">Lipid metabolism</keyword>
<dbReference type="GO" id="GO:0042761">
    <property type="term" value="P:very long-chain fatty acid biosynthetic process"/>
    <property type="evidence" value="ECO:0007669"/>
    <property type="project" value="TreeGrafter"/>
</dbReference>
<feature type="transmembrane region" description="Helical" evidence="9">
    <location>
        <begin position="101"/>
        <end position="118"/>
    </location>
</feature>